<feature type="chain" id="PRO_5038077975" evidence="1">
    <location>
        <begin position="28"/>
        <end position="183"/>
    </location>
</feature>
<sequence length="183" mass="20259">MFKSSLLFAAFLFTILLFSNKFSEISAKAVAKSRDAGLCTGKCNNIDRDDVCCRVSTDRNDHTITCCKRSVGCDEFNGGCNPERPGKKCEVEKAEDDSVIQEKIDYCNDAVYIAVGSAETSCKRLSRAAMHFNCNSTIFDLFLNVSTIEESCIKALEYSIGIQARLDLNLTAKEFGEIMLIDI</sequence>
<keyword evidence="2" id="KW-1185">Reference proteome</keyword>
<accession>A0A915NSN3</accession>
<dbReference type="Proteomes" id="UP000887560">
    <property type="component" value="Unplaced"/>
</dbReference>
<evidence type="ECO:0000313" key="2">
    <source>
        <dbReference type="Proteomes" id="UP000887560"/>
    </source>
</evidence>
<reference evidence="3" key="1">
    <citation type="submission" date="2022-11" db="UniProtKB">
        <authorList>
            <consortium name="WormBaseParasite"/>
        </authorList>
    </citation>
    <scope>IDENTIFICATION</scope>
</reference>
<feature type="signal peptide" evidence="1">
    <location>
        <begin position="1"/>
        <end position="27"/>
    </location>
</feature>
<keyword evidence="1" id="KW-0732">Signal</keyword>
<organism evidence="2 3">
    <name type="scientific">Meloidogyne floridensis</name>
    <dbReference type="NCBI Taxonomy" id="298350"/>
    <lineage>
        <taxon>Eukaryota</taxon>
        <taxon>Metazoa</taxon>
        <taxon>Ecdysozoa</taxon>
        <taxon>Nematoda</taxon>
        <taxon>Chromadorea</taxon>
        <taxon>Rhabditida</taxon>
        <taxon>Tylenchina</taxon>
        <taxon>Tylenchomorpha</taxon>
        <taxon>Tylenchoidea</taxon>
        <taxon>Meloidogynidae</taxon>
        <taxon>Meloidogyninae</taxon>
        <taxon>Meloidogyne</taxon>
    </lineage>
</organism>
<evidence type="ECO:0000256" key="1">
    <source>
        <dbReference type="SAM" id="SignalP"/>
    </source>
</evidence>
<protein>
    <submittedName>
        <fullName evidence="3">Uncharacterized protein</fullName>
    </submittedName>
</protein>
<dbReference type="AlphaFoldDB" id="A0A915NSN3"/>
<evidence type="ECO:0000313" key="3">
    <source>
        <dbReference type="WBParaSite" id="scf7180000420028.g4618"/>
    </source>
</evidence>
<proteinExistence type="predicted"/>
<dbReference type="WBParaSite" id="scf7180000420028.g4618">
    <property type="protein sequence ID" value="scf7180000420028.g4618"/>
    <property type="gene ID" value="scf7180000420028.g4618"/>
</dbReference>
<name>A0A915NSN3_9BILA</name>